<reference evidence="2 3" key="1">
    <citation type="submission" date="2013-06" db="EMBL/GenBank/DDBJ databases">
        <authorList>
            <person name="Weinstock G."/>
            <person name="Sodergren E."/>
            <person name="Lobos E.A."/>
            <person name="Fulton L."/>
            <person name="Fulton R."/>
            <person name="Courtney L."/>
            <person name="Fronick C."/>
            <person name="O'Laughlin M."/>
            <person name="Godfrey J."/>
            <person name="Wilson R.M."/>
            <person name="Miner T."/>
            <person name="Farmer C."/>
            <person name="Delehaunty K."/>
            <person name="Cordes M."/>
            <person name="Minx P."/>
            <person name="Tomlinson C."/>
            <person name="Chen J."/>
            <person name="Wollam A."/>
            <person name="Pepin K.H."/>
            <person name="Bhonagiri V."/>
            <person name="Zhang X."/>
            <person name="Warren W."/>
            <person name="Mitreva M."/>
            <person name="Mardis E.R."/>
            <person name="Wilson R.K."/>
        </authorList>
    </citation>
    <scope>NUCLEOTIDE SEQUENCE [LARGE SCALE GENOMIC DNA]</scope>
    <source>
        <strain evidence="2 3">F0570</strain>
    </source>
</reference>
<feature type="region of interest" description="Disordered" evidence="1">
    <location>
        <begin position="98"/>
        <end position="139"/>
    </location>
</feature>
<protein>
    <recommendedName>
        <fullName evidence="4">DUF3127 domain-containing protein</fullName>
    </recommendedName>
</protein>
<accession>A0A0E2M3J0</accession>
<dbReference type="PATRIC" id="fig|1227271.3.peg.1612"/>
<dbReference type="HOGENOM" id="CLU_109792_1_0_10"/>
<feature type="compositionally biased region" description="Polar residues" evidence="1">
    <location>
        <begin position="113"/>
        <end position="128"/>
    </location>
</feature>
<dbReference type="AlphaFoldDB" id="A0A0E2M3J0"/>
<proteinExistence type="predicted"/>
<evidence type="ECO:0000313" key="2">
    <source>
        <dbReference type="EMBL" id="ERJ64445.1"/>
    </source>
</evidence>
<sequence>MDIQIQGQLIQILPLNSGVGKASGKEWKKQEYILETLDQYPRKIHFSVWGDRIDPSYQVGDQVTVWVDIESREFNGRWYTDVKAWRMERGYIGQQVQQQLPQEMPAAGAPAFPTQQPSIPSQPATGWASNADAGDDLPF</sequence>
<dbReference type="InterPro" id="IPR021474">
    <property type="entry name" value="DUF3127"/>
</dbReference>
<evidence type="ECO:0000256" key="1">
    <source>
        <dbReference type="SAM" id="MobiDB-lite"/>
    </source>
</evidence>
<evidence type="ECO:0008006" key="4">
    <source>
        <dbReference type="Google" id="ProtNLM"/>
    </source>
</evidence>
<comment type="caution">
    <text evidence="2">The sequence shown here is derived from an EMBL/GenBank/DDBJ whole genome shotgun (WGS) entry which is preliminary data.</text>
</comment>
<dbReference type="Proteomes" id="UP000016630">
    <property type="component" value="Unassembled WGS sequence"/>
</dbReference>
<dbReference type="RefSeq" id="WP_021665858.1">
    <property type="nucleotide sequence ID" value="NZ_KI259214.1"/>
</dbReference>
<dbReference type="Pfam" id="PF11325">
    <property type="entry name" value="DUF3127"/>
    <property type="match status" value="1"/>
</dbReference>
<organism evidence="2 3">
    <name type="scientific">Porphyromonas gingivalis F0570</name>
    <dbReference type="NCBI Taxonomy" id="1227271"/>
    <lineage>
        <taxon>Bacteria</taxon>
        <taxon>Pseudomonadati</taxon>
        <taxon>Bacteroidota</taxon>
        <taxon>Bacteroidia</taxon>
        <taxon>Bacteroidales</taxon>
        <taxon>Porphyromonadaceae</taxon>
        <taxon>Porphyromonas</taxon>
    </lineage>
</organism>
<gene>
    <name evidence="2" type="ORF">HMPREF1555_01845</name>
</gene>
<dbReference type="EMBL" id="AWUW01000132">
    <property type="protein sequence ID" value="ERJ64445.1"/>
    <property type="molecule type" value="Genomic_DNA"/>
</dbReference>
<evidence type="ECO:0000313" key="3">
    <source>
        <dbReference type="Proteomes" id="UP000016630"/>
    </source>
</evidence>
<name>A0A0E2M3J0_PORGN</name>